<evidence type="ECO:0000313" key="3">
    <source>
        <dbReference type="Proteomes" id="UP000184498"/>
    </source>
</evidence>
<keyword evidence="3" id="KW-1185">Reference proteome</keyword>
<reference evidence="3" key="1">
    <citation type="submission" date="2016-11" db="EMBL/GenBank/DDBJ databases">
        <authorList>
            <person name="Varghese N."/>
            <person name="Submissions S."/>
        </authorList>
    </citation>
    <scope>NUCLEOTIDE SEQUENCE [LARGE SCALE GENOMIC DNA]</scope>
    <source>
        <strain evidence="3">DSM 18016</strain>
    </source>
</reference>
<evidence type="ECO:0000313" key="2">
    <source>
        <dbReference type="EMBL" id="SHK65545.1"/>
    </source>
</evidence>
<dbReference type="EMBL" id="FRAM01000004">
    <property type="protein sequence ID" value="SHK65545.1"/>
    <property type="molecule type" value="Genomic_DNA"/>
</dbReference>
<sequence length="149" mass="17346">MKMIYSFLLIFSFLMLSSQDITTIRKNYQKAVSDKQACREMLAQFENKRNEGLELAYQGAFQAIWAKHTNNPFEKLSTFKKGKSNIEKALKQNPDQIESIFLRYSIQKESPGFLGYKSNIKEDRAMLDKNVKHIDDALLKQMIIQILKS</sequence>
<gene>
    <name evidence="2" type="ORF">SAMN05444371_3204</name>
</gene>
<accession>A0A1M6U8G3</accession>
<feature type="signal peptide" evidence="1">
    <location>
        <begin position="1"/>
        <end position="18"/>
    </location>
</feature>
<dbReference type="OrthoDB" id="663842at2"/>
<evidence type="ECO:0000256" key="1">
    <source>
        <dbReference type="SAM" id="SignalP"/>
    </source>
</evidence>
<dbReference type="STRING" id="216903.SAMN05444371_3204"/>
<protein>
    <submittedName>
        <fullName evidence="2">Uncharacterized protein</fullName>
    </submittedName>
</protein>
<dbReference type="RefSeq" id="WP_072999948.1">
    <property type="nucleotide sequence ID" value="NZ_FRAM01000004.1"/>
</dbReference>
<dbReference type="Proteomes" id="UP000184498">
    <property type="component" value="Unassembled WGS sequence"/>
</dbReference>
<name>A0A1M6U8G3_9FLAO</name>
<organism evidence="2 3">
    <name type="scientific">Epilithonimonas mollis</name>
    <dbReference type="NCBI Taxonomy" id="216903"/>
    <lineage>
        <taxon>Bacteria</taxon>
        <taxon>Pseudomonadati</taxon>
        <taxon>Bacteroidota</taxon>
        <taxon>Flavobacteriia</taxon>
        <taxon>Flavobacteriales</taxon>
        <taxon>Weeksellaceae</taxon>
        <taxon>Chryseobacterium group</taxon>
        <taxon>Epilithonimonas</taxon>
    </lineage>
</organism>
<dbReference type="AlphaFoldDB" id="A0A1M6U8G3"/>
<keyword evidence="1" id="KW-0732">Signal</keyword>
<feature type="chain" id="PRO_5012658089" evidence="1">
    <location>
        <begin position="19"/>
        <end position="149"/>
    </location>
</feature>
<proteinExistence type="predicted"/>